<protein>
    <submittedName>
        <fullName evidence="1">Uncharacterized protein</fullName>
    </submittedName>
</protein>
<proteinExistence type="predicted"/>
<name>A0A1Y5U3T2_9RHOB</name>
<accession>A0A1Y5U3T2</accession>
<gene>
    <name evidence="1" type="ORF">ROA7023_04596</name>
</gene>
<dbReference type="Pfam" id="PF18906">
    <property type="entry name" value="Phage_tube_2"/>
    <property type="match status" value="1"/>
</dbReference>
<evidence type="ECO:0000313" key="2">
    <source>
        <dbReference type="Proteomes" id="UP000193900"/>
    </source>
</evidence>
<dbReference type="Proteomes" id="UP000193900">
    <property type="component" value="Unassembled WGS sequence"/>
</dbReference>
<dbReference type="InterPro" id="IPR044000">
    <property type="entry name" value="Phage_tube_2"/>
</dbReference>
<dbReference type="OrthoDB" id="1680496at2"/>
<dbReference type="RefSeq" id="WP_085881255.1">
    <property type="nucleotide sequence ID" value="NZ_FWFZ01000073.1"/>
</dbReference>
<evidence type="ECO:0000313" key="1">
    <source>
        <dbReference type="EMBL" id="SLN77948.1"/>
    </source>
</evidence>
<organism evidence="1 2">
    <name type="scientific">Roseisalinus antarcticus</name>
    <dbReference type="NCBI Taxonomy" id="254357"/>
    <lineage>
        <taxon>Bacteria</taxon>
        <taxon>Pseudomonadati</taxon>
        <taxon>Pseudomonadota</taxon>
        <taxon>Alphaproteobacteria</taxon>
        <taxon>Rhodobacterales</taxon>
        <taxon>Roseobacteraceae</taxon>
        <taxon>Roseisalinus</taxon>
    </lineage>
</organism>
<keyword evidence="2" id="KW-1185">Reference proteome</keyword>
<dbReference type="AlphaFoldDB" id="A0A1Y5U3T2"/>
<dbReference type="EMBL" id="FWFZ01000073">
    <property type="protein sequence ID" value="SLN77948.1"/>
    <property type="molecule type" value="Genomic_DNA"/>
</dbReference>
<sequence>MARSLGARARLALGFETTYGTPPASGFIRMPFAPGLTVAAEQPLLDSELLGYGRDPLAPVKDAITADGDVVVPIDAEAWGHWLKAAFGVPTTSGTGPYTHEFQSGAWDLPSFALEKGLPEVPHFAMYPGCRVNQLQWSMERSGLVTATVGVIAQGEDKSAASQAGTLTEPALRRFGSFNGSVQRDGAALGNLVSAEITYANNLDRVETLRADGKIDGVEPGIAALTGNVVVRFADETLLQQAIDGAACELVFGYALPSGESFTLTAHAVYLPRPRIGIDGPQGIQATFDWQAARDPGTGRMATATLINDVDLY</sequence>
<reference evidence="1 2" key="1">
    <citation type="submission" date="2017-03" db="EMBL/GenBank/DDBJ databases">
        <authorList>
            <person name="Afonso C.L."/>
            <person name="Miller P.J."/>
            <person name="Scott M.A."/>
            <person name="Spackman E."/>
            <person name="Goraichik I."/>
            <person name="Dimitrov K.M."/>
            <person name="Suarez D.L."/>
            <person name="Swayne D.E."/>
        </authorList>
    </citation>
    <scope>NUCLEOTIDE SEQUENCE [LARGE SCALE GENOMIC DNA]</scope>
    <source>
        <strain evidence="1 2">CECT 7023</strain>
    </source>
</reference>